<dbReference type="EMBL" id="KQ980965">
    <property type="protein sequence ID" value="KYN11003.1"/>
    <property type="molecule type" value="Genomic_DNA"/>
</dbReference>
<keyword evidence="4" id="KW-1185">Reference proteome</keyword>
<evidence type="ECO:0000259" key="2">
    <source>
        <dbReference type="Pfam" id="PF26634"/>
    </source>
</evidence>
<dbReference type="Pfam" id="PF26634">
    <property type="entry name" value="DUF8207"/>
    <property type="match status" value="1"/>
</dbReference>
<gene>
    <name evidence="3" type="ORF">ALC57_16855</name>
</gene>
<dbReference type="PANTHER" id="PTHR35374">
    <property type="entry name" value="CYCLIN-DEPENDENT KINASE 11A-LIKE"/>
    <property type="match status" value="1"/>
</dbReference>
<feature type="domain" description="DUF8207" evidence="2">
    <location>
        <begin position="181"/>
        <end position="280"/>
    </location>
</feature>
<name>A0A151IUA8_9HYME</name>
<evidence type="ECO:0000256" key="1">
    <source>
        <dbReference type="SAM" id="MobiDB-lite"/>
    </source>
</evidence>
<sequence length="354" mass="40569">NMADVCKREKIVREIEKTSESIRKKHRALKTGRIEEGIALDRHFKPFIEPLRLFADNPGDRATKSESRDEDEASTPKRERKEEEQKEREEASETFEPPATLHKSSDRSREPITSTPRAKIVPTIESLENVFETTEDSPATIVQNQLQTSEGREALRANLGPLGHKYVEAVLRGAQNKESGIDHVYGVYLHKDRLMFGNKRFDMDDADNIIIDGVRYAGTPGLYELIFKRMTDDALYMEDDMHKYKSMLLMTSAHKHKYHSQGRLLSNRGYKYKYIIAPLMLVTPKKQNKKSGKGLPHAMTLNDNAIDYVQWDDPNELVDRPRLLDASHRAGNNAHDNEMLSIIEELREAGLIIN</sequence>
<evidence type="ECO:0000313" key="3">
    <source>
        <dbReference type="EMBL" id="KYN11003.1"/>
    </source>
</evidence>
<protein>
    <recommendedName>
        <fullName evidence="2">DUF8207 domain-containing protein</fullName>
    </recommendedName>
</protein>
<proteinExistence type="predicted"/>
<dbReference type="Proteomes" id="UP000078492">
    <property type="component" value="Unassembled WGS sequence"/>
</dbReference>
<dbReference type="PANTHER" id="PTHR35374:SF1">
    <property type="entry name" value="PROTEIN KINASE DOMAIN-CONTAINING PROTEIN"/>
    <property type="match status" value="1"/>
</dbReference>
<dbReference type="InterPro" id="IPR058520">
    <property type="entry name" value="DUF8207"/>
</dbReference>
<feature type="compositionally biased region" description="Basic and acidic residues" evidence="1">
    <location>
        <begin position="58"/>
        <end position="67"/>
    </location>
</feature>
<feature type="compositionally biased region" description="Basic and acidic residues" evidence="1">
    <location>
        <begin position="74"/>
        <end position="91"/>
    </location>
</feature>
<feature type="region of interest" description="Disordered" evidence="1">
    <location>
        <begin position="49"/>
        <end position="120"/>
    </location>
</feature>
<reference evidence="3 4" key="1">
    <citation type="submission" date="2015-09" db="EMBL/GenBank/DDBJ databases">
        <title>Trachymyrmex cornetzi WGS genome.</title>
        <authorList>
            <person name="Nygaard S."/>
            <person name="Hu H."/>
            <person name="Boomsma J."/>
            <person name="Zhang G."/>
        </authorList>
    </citation>
    <scope>NUCLEOTIDE SEQUENCE [LARGE SCALE GENOMIC DNA]</scope>
    <source>
        <strain evidence="3">Tcor2-1</strain>
        <tissue evidence="3">Whole body</tissue>
    </source>
</reference>
<dbReference type="AlphaFoldDB" id="A0A151IUA8"/>
<evidence type="ECO:0000313" key="4">
    <source>
        <dbReference type="Proteomes" id="UP000078492"/>
    </source>
</evidence>
<dbReference type="STRING" id="471704.A0A151IUA8"/>
<accession>A0A151IUA8</accession>
<organism evidence="3 4">
    <name type="scientific">Trachymyrmex cornetzi</name>
    <dbReference type="NCBI Taxonomy" id="471704"/>
    <lineage>
        <taxon>Eukaryota</taxon>
        <taxon>Metazoa</taxon>
        <taxon>Ecdysozoa</taxon>
        <taxon>Arthropoda</taxon>
        <taxon>Hexapoda</taxon>
        <taxon>Insecta</taxon>
        <taxon>Pterygota</taxon>
        <taxon>Neoptera</taxon>
        <taxon>Endopterygota</taxon>
        <taxon>Hymenoptera</taxon>
        <taxon>Apocrita</taxon>
        <taxon>Aculeata</taxon>
        <taxon>Formicoidea</taxon>
        <taxon>Formicidae</taxon>
        <taxon>Myrmicinae</taxon>
        <taxon>Trachymyrmex</taxon>
    </lineage>
</organism>
<feature type="non-terminal residue" evidence="3">
    <location>
        <position position="1"/>
    </location>
</feature>